<keyword evidence="5" id="KW-1267">Proteomics identification</keyword>
<dbReference type="InterPro" id="IPR036865">
    <property type="entry name" value="CRAL-TRIO_dom_sf"/>
</dbReference>
<feature type="compositionally biased region" description="Low complexity" evidence="1">
    <location>
        <begin position="121"/>
        <end position="137"/>
    </location>
</feature>
<feature type="domain" description="CRAL-TRIO" evidence="2">
    <location>
        <begin position="202"/>
        <end position="305"/>
    </location>
</feature>
<dbReference type="PROSITE" id="PS50191">
    <property type="entry name" value="CRAL_TRIO"/>
    <property type="match status" value="1"/>
</dbReference>
<dbReference type="SMART" id="SM00516">
    <property type="entry name" value="SEC14"/>
    <property type="match status" value="1"/>
</dbReference>
<evidence type="ECO:0000259" key="2">
    <source>
        <dbReference type="PROSITE" id="PS50191"/>
    </source>
</evidence>
<dbReference type="Pfam" id="PF00650">
    <property type="entry name" value="CRAL_TRIO"/>
    <property type="match status" value="1"/>
</dbReference>
<feature type="region of interest" description="Disordered" evidence="1">
    <location>
        <begin position="59"/>
        <end position="180"/>
    </location>
</feature>
<dbReference type="PANTHER" id="PTHR46277">
    <property type="entry name" value="OS03G0850700 PROTEIN"/>
    <property type="match status" value="1"/>
</dbReference>
<dbReference type="Proteomes" id="UP000007305">
    <property type="component" value="Chromosome 3"/>
</dbReference>
<feature type="compositionally biased region" description="Basic residues" evidence="1">
    <location>
        <begin position="169"/>
        <end position="180"/>
    </location>
</feature>
<dbReference type="PANTHER" id="PTHR46277:SF29">
    <property type="entry name" value="CRAL-TRIO DOMAIN-CONTAINING PROTEIN"/>
    <property type="match status" value="1"/>
</dbReference>
<evidence type="ECO:0000313" key="3">
    <source>
        <dbReference type="EnsemblPlants" id="Zm00001eb142630_P002"/>
    </source>
</evidence>
<dbReference type="AlphaFoldDB" id="A0A804N898"/>
<accession>A0A804N898</accession>
<name>A0A804N898_MAIZE</name>
<dbReference type="OrthoDB" id="1434354at2759"/>
<dbReference type="InterPro" id="IPR001251">
    <property type="entry name" value="CRAL-TRIO_dom"/>
</dbReference>
<feature type="compositionally biased region" description="Low complexity" evidence="1">
    <location>
        <begin position="92"/>
        <end position="102"/>
    </location>
</feature>
<evidence type="ECO:0000313" key="4">
    <source>
        <dbReference type="Proteomes" id="UP000007305"/>
    </source>
</evidence>
<dbReference type="CDD" id="cd00170">
    <property type="entry name" value="SEC14"/>
    <property type="match status" value="1"/>
</dbReference>
<feature type="compositionally biased region" description="Basic and acidic residues" evidence="1">
    <location>
        <begin position="75"/>
        <end position="85"/>
    </location>
</feature>
<dbReference type="EnsemblPlants" id="Zm00001eb142630_T002">
    <property type="protein sequence ID" value="Zm00001eb142630_P002"/>
    <property type="gene ID" value="Zm00001eb142630"/>
</dbReference>
<feature type="compositionally biased region" description="Low complexity" evidence="1">
    <location>
        <begin position="59"/>
        <end position="74"/>
    </location>
</feature>
<dbReference type="InParanoid" id="A0A804N898"/>
<dbReference type="Gene3D" id="3.40.525.10">
    <property type="entry name" value="CRAL-TRIO lipid binding domain"/>
    <property type="match status" value="1"/>
</dbReference>
<reference evidence="3" key="3">
    <citation type="submission" date="2021-05" db="UniProtKB">
        <authorList>
            <consortium name="EnsemblPlants"/>
        </authorList>
    </citation>
    <scope>IDENTIFICATION</scope>
    <source>
        <strain evidence="3">cv. B73</strain>
    </source>
</reference>
<organism evidence="3 4">
    <name type="scientific">Zea mays</name>
    <name type="common">Maize</name>
    <dbReference type="NCBI Taxonomy" id="4577"/>
    <lineage>
        <taxon>Eukaryota</taxon>
        <taxon>Viridiplantae</taxon>
        <taxon>Streptophyta</taxon>
        <taxon>Embryophyta</taxon>
        <taxon>Tracheophyta</taxon>
        <taxon>Spermatophyta</taxon>
        <taxon>Magnoliopsida</taxon>
        <taxon>Liliopsida</taxon>
        <taxon>Poales</taxon>
        <taxon>Poaceae</taxon>
        <taxon>PACMAD clade</taxon>
        <taxon>Panicoideae</taxon>
        <taxon>Andropogonodae</taxon>
        <taxon>Andropogoneae</taxon>
        <taxon>Tripsacinae</taxon>
        <taxon>Zea</taxon>
    </lineage>
</organism>
<evidence type="ECO:0007829" key="5">
    <source>
        <dbReference type="PeptideAtlas" id="A0A804N898"/>
    </source>
</evidence>
<dbReference type="SUPFAM" id="SSF52087">
    <property type="entry name" value="CRAL/TRIO domain"/>
    <property type="match status" value="1"/>
</dbReference>
<feature type="compositionally biased region" description="Gly residues" evidence="1">
    <location>
        <begin position="154"/>
        <end position="163"/>
    </location>
</feature>
<keyword evidence="4" id="KW-1185">Reference proteome</keyword>
<reference evidence="4" key="1">
    <citation type="submission" date="2015-12" db="EMBL/GenBank/DDBJ databases">
        <title>Update maize B73 reference genome by single molecule sequencing technologies.</title>
        <authorList>
            <consortium name="Maize Genome Sequencing Project"/>
            <person name="Ware D."/>
        </authorList>
    </citation>
    <scope>NUCLEOTIDE SEQUENCE [LARGE SCALE GENOMIC DNA]</scope>
    <source>
        <strain evidence="4">cv. B73</strain>
    </source>
</reference>
<evidence type="ECO:0000256" key="1">
    <source>
        <dbReference type="SAM" id="MobiDB-lite"/>
    </source>
</evidence>
<protein>
    <recommendedName>
        <fullName evidence="2">CRAL-TRIO domain-containing protein</fullName>
    </recommendedName>
</protein>
<dbReference type="Gramene" id="Zm00001eb142630_T002">
    <property type="protein sequence ID" value="Zm00001eb142630_P002"/>
    <property type="gene ID" value="Zm00001eb142630"/>
</dbReference>
<reference evidence="3" key="2">
    <citation type="submission" date="2019-07" db="EMBL/GenBank/DDBJ databases">
        <authorList>
            <person name="Seetharam A."/>
            <person name="Woodhouse M."/>
            <person name="Cannon E."/>
        </authorList>
    </citation>
    <scope>NUCLEOTIDE SEQUENCE [LARGE SCALE GENOMIC DNA]</scope>
    <source>
        <strain evidence="3">cv. B73</strain>
    </source>
</reference>
<gene>
    <name evidence="3" type="primary">LOC100282468</name>
</gene>
<sequence length="318" mass="34820">SSTPPRPWPVPVVVVHTATSCCCCCACFLFSSAEVAAPHPSPPLHTHISFFEELGPLGASRSRSRTGPGRSLSGEARRGYGERWRRGGRGRGVAQGRPAQGPRPGGPPRQGGGQPDAASVPARARPQRGQGGRHAAQVPQVAGGGGARRRHRAGGAGARGAGAGQDLHGRRRQDRPPHHRRLARQALLRQPRHGGVQEIPRGQEKFLAIMDLKGWGYANCDVRAYIAAIEIMQNYYPERLGKALMINVPYIFLKVWKTMIYPFIDANTRDKFVFVDDKSLRETLRREIDESQLPEFLGGKMPLVSLKDYAQQPQPVCE</sequence>
<proteinExistence type="evidence at protein level"/>